<evidence type="ECO:0000256" key="4">
    <source>
        <dbReference type="ARBA" id="ARBA00022571"/>
    </source>
</evidence>
<keyword evidence="8 17" id="KW-0677">Repeat</keyword>
<feature type="binding site" evidence="17">
    <location>
        <position position="284"/>
    </location>
    <ligand>
        <name>Mg(2+)</name>
        <dbReference type="ChEBI" id="CHEBI:18420"/>
        <label>1</label>
    </ligand>
</feature>
<feature type="binding site" evidence="17">
    <location>
        <position position="820"/>
    </location>
    <ligand>
        <name>ATP</name>
        <dbReference type="ChEBI" id="CHEBI:30616"/>
        <label>2</label>
    </ligand>
</feature>
<keyword evidence="9 17" id="KW-0547">Nucleotide-binding</keyword>
<dbReference type="InterPro" id="IPR058047">
    <property type="entry name" value="CPSase_preATP-grasp"/>
</dbReference>
<keyword evidence="4 17" id="KW-0055">Arginine biosynthesis</keyword>
<feature type="binding site" evidence="17">
    <location>
        <position position="707"/>
    </location>
    <ligand>
        <name>ATP</name>
        <dbReference type="ChEBI" id="CHEBI:30616"/>
        <label>2</label>
    </ligand>
</feature>
<feature type="binding site" evidence="17">
    <location>
        <position position="175"/>
    </location>
    <ligand>
        <name>ATP</name>
        <dbReference type="ChEBI" id="CHEBI:30616"/>
        <label>1</label>
    </ligand>
</feature>
<feature type="binding site" evidence="17">
    <location>
        <position position="284"/>
    </location>
    <ligand>
        <name>ATP</name>
        <dbReference type="ChEBI" id="CHEBI:30616"/>
        <label>1</label>
    </ligand>
</feature>
<name>A0A841PYF1_9BACL</name>
<evidence type="ECO:0000256" key="16">
    <source>
        <dbReference type="ARBA" id="ARBA00060037"/>
    </source>
</evidence>
<evidence type="ECO:0000256" key="15">
    <source>
        <dbReference type="ARBA" id="ARBA00048816"/>
    </source>
</evidence>
<feature type="binding site" evidence="17">
    <location>
        <position position="820"/>
    </location>
    <ligand>
        <name>Mg(2+)</name>
        <dbReference type="ChEBI" id="CHEBI:18420"/>
        <label>3</label>
    </ligand>
</feature>
<dbReference type="SMART" id="SM01096">
    <property type="entry name" value="CPSase_L_D3"/>
    <property type="match status" value="1"/>
</dbReference>
<dbReference type="InterPro" id="IPR006275">
    <property type="entry name" value="CPSase_lsu"/>
</dbReference>
<dbReference type="PANTHER" id="PTHR11405:SF53">
    <property type="entry name" value="CARBAMOYL-PHOSPHATE SYNTHASE [AMMONIA], MITOCHONDRIAL"/>
    <property type="match status" value="1"/>
</dbReference>
<dbReference type="SUPFAM" id="SSF56059">
    <property type="entry name" value="Glutathione synthetase ATP-binding domain-like"/>
    <property type="match status" value="2"/>
</dbReference>
<dbReference type="GO" id="GO:0005524">
    <property type="term" value="F:ATP binding"/>
    <property type="evidence" value="ECO:0007669"/>
    <property type="project" value="UniProtKB-UniRule"/>
</dbReference>
<gene>
    <name evidence="17" type="primary">carB</name>
    <name evidence="20" type="ORF">HNR44_001311</name>
</gene>
<dbReference type="PROSITE" id="PS00866">
    <property type="entry name" value="CPSASE_1"/>
    <property type="match status" value="1"/>
</dbReference>
<feature type="binding site" evidence="17">
    <location>
        <position position="832"/>
    </location>
    <ligand>
        <name>ATP</name>
        <dbReference type="ChEBI" id="CHEBI:30616"/>
        <label>2</label>
    </ligand>
</feature>
<feature type="region of interest" description="Carboxyphosphate synthetic domain" evidence="17">
    <location>
        <begin position="1"/>
        <end position="401"/>
    </location>
</feature>
<comment type="cofactor">
    <cofactor evidence="1">
        <name>Mn(2+)</name>
        <dbReference type="ChEBI" id="CHEBI:29035"/>
    </cofactor>
</comment>
<dbReference type="Gene3D" id="3.40.50.20">
    <property type="match status" value="2"/>
</dbReference>
<evidence type="ECO:0000259" key="18">
    <source>
        <dbReference type="PROSITE" id="PS50975"/>
    </source>
</evidence>
<evidence type="ECO:0000256" key="7">
    <source>
        <dbReference type="ARBA" id="ARBA00022723"/>
    </source>
</evidence>
<evidence type="ECO:0000256" key="8">
    <source>
        <dbReference type="ARBA" id="ARBA00022737"/>
    </source>
</evidence>
<dbReference type="NCBIfam" id="NF009455">
    <property type="entry name" value="PRK12815.1"/>
    <property type="match status" value="1"/>
</dbReference>
<dbReference type="Pfam" id="PF02142">
    <property type="entry name" value="MGS"/>
    <property type="match status" value="1"/>
</dbReference>
<dbReference type="InterPro" id="IPR005479">
    <property type="entry name" value="CPAse_ATP-bd"/>
</dbReference>
<evidence type="ECO:0000313" key="20">
    <source>
        <dbReference type="EMBL" id="MBB6449362.1"/>
    </source>
</evidence>
<dbReference type="InterPro" id="IPR013815">
    <property type="entry name" value="ATP_grasp_subdomain_1"/>
</dbReference>
<dbReference type="GO" id="GO:0006541">
    <property type="term" value="P:glutamine metabolic process"/>
    <property type="evidence" value="ECO:0007669"/>
    <property type="project" value="TreeGrafter"/>
</dbReference>
<dbReference type="FunFam" id="3.30.1490.20:FF:000001">
    <property type="entry name" value="Carbamoyl-phosphate synthase large chain"/>
    <property type="match status" value="1"/>
</dbReference>
<feature type="binding site" evidence="17">
    <location>
        <position position="298"/>
    </location>
    <ligand>
        <name>Mn(2+)</name>
        <dbReference type="ChEBI" id="CHEBI:29035"/>
        <label>2</label>
    </ligand>
</feature>
<feature type="binding site" evidence="17">
    <location>
        <position position="820"/>
    </location>
    <ligand>
        <name>Mn(2+)</name>
        <dbReference type="ChEBI" id="CHEBI:29035"/>
        <label>3</label>
    </ligand>
</feature>
<evidence type="ECO:0000256" key="13">
    <source>
        <dbReference type="ARBA" id="ARBA00023211"/>
    </source>
</evidence>
<dbReference type="InterPro" id="IPR036914">
    <property type="entry name" value="MGS-like_dom_sf"/>
</dbReference>
<dbReference type="Proteomes" id="UP000568839">
    <property type="component" value="Unassembled WGS sequence"/>
</dbReference>
<dbReference type="InterPro" id="IPR005480">
    <property type="entry name" value="CPSase_lsu_oligo"/>
</dbReference>
<dbReference type="Gene3D" id="1.10.1030.10">
    <property type="entry name" value="Carbamoyl-phosphate synthetase, large subunit oligomerisation domain"/>
    <property type="match status" value="1"/>
</dbReference>
<feature type="binding site" evidence="17">
    <location>
        <position position="777"/>
    </location>
    <ligand>
        <name>ATP</name>
        <dbReference type="ChEBI" id="CHEBI:30616"/>
        <label>2</label>
    </ligand>
</feature>
<feature type="binding site" evidence="17">
    <location>
        <position position="780"/>
    </location>
    <ligand>
        <name>ATP</name>
        <dbReference type="ChEBI" id="CHEBI:30616"/>
        <label>2</label>
    </ligand>
</feature>
<feature type="binding site" evidence="17">
    <location>
        <position position="300"/>
    </location>
    <ligand>
        <name>Mn(2+)</name>
        <dbReference type="ChEBI" id="CHEBI:29035"/>
        <label>2</label>
    </ligand>
</feature>
<dbReference type="GO" id="GO:0004088">
    <property type="term" value="F:carbamoyl-phosphate synthase (glutamine-hydrolyzing) activity"/>
    <property type="evidence" value="ECO:0007669"/>
    <property type="project" value="UniProtKB-UniRule"/>
</dbReference>
<feature type="binding site" evidence="17">
    <location>
        <position position="243"/>
    </location>
    <ligand>
        <name>ATP</name>
        <dbReference type="ChEBI" id="CHEBI:30616"/>
        <label>1</label>
    </ligand>
</feature>
<feature type="binding site" evidence="17">
    <location>
        <position position="176"/>
    </location>
    <ligand>
        <name>ATP</name>
        <dbReference type="ChEBI" id="CHEBI:30616"/>
        <label>1</label>
    </ligand>
</feature>
<comment type="cofactor">
    <cofactor evidence="17">
        <name>Mg(2+)</name>
        <dbReference type="ChEBI" id="CHEBI:18420"/>
    </cofactor>
    <cofactor evidence="17">
        <name>Mn(2+)</name>
        <dbReference type="ChEBI" id="CHEBI:29035"/>
    </cofactor>
    <text evidence="17">Binds 4 Mg(2+) or Mn(2+) ions per subunit.</text>
</comment>
<feature type="region of interest" description="Allosteric domain" evidence="17">
    <location>
        <begin position="930"/>
        <end position="1072"/>
    </location>
</feature>
<dbReference type="UniPathway" id="UPA00070">
    <property type="reaction ID" value="UER00115"/>
</dbReference>
<feature type="binding site" evidence="17">
    <location>
        <position position="298"/>
    </location>
    <ligand>
        <name>ATP</name>
        <dbReference type="ChEBI" id="CHEBI:30616"/>
        <label>1</label>
    </ligand>
</feature>
<comment type="subunit">
    <text evidence="17">Composed of two chains; the small (or glutamine) chain promotes the hydrolysis of glutamine to ammonia, which is used by the large (or ammonia) chain to synthesize carbamoyl phosphate. Tetramer of heterodimers (alpha,beta)4.</text>
</comment>
<dbReference type="UniPathway" id="UPA00068">
    <property type="reaction ID" value="UER00171"/>
</dbReference>
<evidence type="ECO:0000256" key="11">
    <source>
        <dbReference type="ARBA" id="ARBA00022842"/>
    </source>
</evidence>
<feature type="binding site" evidence="17">
    <location>
        <position position="746"/>
    </location>
    <ligand>
        <name>ATP</name>
        <dbReference type="ChEBI" id="CHEBI:30616"/>
        <label>2</label>
    </ligand>
</feature>
<dbReference type="EMBL" id="JACHHJ010000001">
    <property type="protein sequence ID" value="MBB6449362.1"/>
    <property type="molecule type" value="Genomic_DNA"/>
</dbReference>
<organism evidence="20 21">
    <name type="scientific">Geomicrobium halophilum</name>
    <dbReference type="NCBI Taxonomy" id="549000"/>
    <lineage>
        <taxon>Bacteria</taxon>
        <taxon>Bacillati</taxon>
        <taxon>Bacillota</taxon>
        <taxon>Bacilli</taxon>
        <taxon>Bacillales</taxon>
        <taxon>Geomicrobium</taxon>
    </lineage>
</organism>
<feature type="binding site" evidence="17">
    <location>
        <position position="834"/>
    </location>
    <ligand>
        <name>Mg(2+)</name>
        <dbReference type="ChEBI" id="CHEBI:18420"/>
        <label>4</label>
    </ligand>
</feature>
<dbReference type="PROSITE" id="PS50975">
    <property type="entry name" value="ATP_GRASP"/>
    <property type="match status" value="2"/>
</dbReference>
<dbReference type="InterPro" id="IPR011607">
    <property type="entry name" value="MGS-like_dom"/>
</dbReference>
<keyword evidence="5 17" id="KW-0436">Ligase</keyword>
<evidence type="ECO:0000256" key="14">
    <source>
        <dbReference type="ARBA" id="ARBA00047359"/>
    </source>
</evidence>
<feature type="binding site" evidence="17">
    <location>
        <position position="215"/>
    </location>
    <ligand>
        <name>ATP</name>
        <dbReference type="ChEBI" id="CHEBI:30616"/>
        <label>1</label>
    </ligand>
</feature>
<feature type="binding site" evidence="17">
    <location>
        <position position="129"/>
    </location>
    <ligand>
        <name>ATP</name>
        <dbReference type="ChEBI" id="CHEBI:30616"/>
        <label>1</label>
    </ligand>
</feature>
<comment type="domain">
    <text evidence="17">The large subunit is composed of 2 ATP-grasp domains that are involved in binding the 2 ATP molecules needed for carbamoyl phosphate synthesis. The N-terminal ATP-grasp domain (referred to as the carboxyphosphate synthetic component) catalyzes the ATP-dependent phosphorylation of hydrogencarbonate to carboxyphosphate and the subsequent nucleophilic attack by ammonia to form a carbamate intermediate. The C-terminal ATP-grasp domain (referred to as the carbamoyl phosphate synthetic component) then catalyzes the phosphorylation of carbamate with the second ATP to form the end product carbamoyl phosphate. The reactive and unstable enzyme intermediates are sequentially channeled from one active site to the next through the interior of the protein over a distance of at least 96 A.</text>
</comment>
<dbReference type="FunFam" id="3.30.470.20:FF:000026">
    <property type="entry name" value="Carbamoyl-phosphate synthase large chain"/>
    <property type="match status" value="1"/>
</dbReference>
<feature type="binding site" evidence="17">
    <location>
        <position position="298"/>
    </location>
    <ligand>
        <name>Mg(2+)</name>
        <dbReference type="ChEBI" id="CHEBI:18420"/>
        <label>1</label>
    </ligand>
</feature>
<comment type="pathway">
    <text evidence="2 17">Amino-acid biosynthesis; L-arginine biosynthesis; carbamoyl phosphate from bicarbonate: step 1/1.</text>
</comment>
<evidence type="ECO:0000256" key="17">
    <source>
        <dbReference type="HAMAP-Rule" id="MF_01210"/>
    </source>
</evidence>
<comment type="function">
    <text evidence="17">Large subunit of the glutamine-dependent carbamoyl phosphate synthetase (CPSase). CPSase catalyzes the formation of carbamoyl phosphate from the ammonia moiety of glutamine, carbonate, and phosphate donated by ATP, constituting the first step of 2 biosynthetic pathways, one leading to arginine and/or urea and the other to pyrimidine nucleotides. The large subunit (synthetase) binds the substrates ammonia (free or transferred from glutamine from the small subunit), hydrogencarbonate and ATP and carries out an ATP-coupled ligase reaction, activating hydrogencarbonate by forming carboxy phosphate which reacts with ammonia to form carbamoyl phosphate.</text>
</comment>
<dbReference type="Gene3D" id="3.30.1490.20">
    <property type="entry name" value="ATP-grasp fold, A domain"/>
    <property type="match status" value="1"/>
</dbReference>
<dbReference type="Gene3D" id="3.40.50.1380">
    <property type="entry name" value="Methylglyoxal synthase-like domain"/>
    <property type="match status" value="1"/>
</dbReference>
<dbReference type="SMART" id="SM00851">
    <property type="entry name" value="MGS"/>
    <property type="match status" value="1"/>
</dbReference>
<dbReference type="Gene3D" id="3.30.470.20">
    <property type="entry name" value="ATP-grasp fold, B domain"/>
    <property type="match status" value="2"/>
</dbReference>
<dbReference type="PRINTS" id="PR00098">
    <property type="entry name" value="CPSASE"/>
</dbReference>
<evidence type="ECO:0000256" key="9">
    <source>
        <dbReference type="ARBA" id="ARBA00022741"/>
    </source>
</evidence>
<evidence type="ECO:0000259" key="19">
    <source>
        <dbReference type="PROSITE" id="PS51855"/>
    </source>
</evidence>
<evidence type="ECO:0000256" key="6">
    <source>
        <dbReference type="ARBA" id="ARBA00022605"/>
    </source>
</evidence>
<feature type="domain" description="MGS-like" evidence="19">
    <location>
        <begin position="930"/>
        <end position="1072"/>
    </location>
</feature>
<dbReference type="NCBIfam" id="TIGR01369">
    <property type="entry name" value="CPSaseII_lrg"/>
    <property type="match status" value="1"/>
</dbReference>
<keyword evidence="12 17" id="KW-0665">Pyrimidine biosynthesis</keyword>
<evidence type="ECO:0000256" key="3">
    <source>
        <dbReference type="ARBA" id="ARBA00009799"/>
    </source>
</evidence>
<dbReference type="FunFam" id="3.40.50.20:FF:000001">
    <property type="entry name" value="Carbamoyl-phosphate synthase large chain"/>
    <property type="match status" value="2"/>
</dbReference>
<dbReference type="NCBIfam" id="NF003671">
    <property type="entry name" value="PRK05294.1"/>
    <property type="match status" value="1"/>
</dbReference>
<feature type="binding site" evidence="17">
    <location>
        <position position="208"/>
    </location>
    <ligand>
        <name>ATP</name>
        <dbReference type="ChEBI" id="CHEBI:30616"/>
        <label>1</label>
    </ligand>
</feature>
<reference evidence="20 21" key="1">
    <citation type="submission" date="2020-08" db="EMBL/GenBank/DDBJ databases">
        <title>Genomic Encyclopedia of Type Strains, Phase IV (KMG-IV): sequencing the most valuable type-strain genomes for metagenomic binning, comparative biology and taxonomic classification.</title>
        <authorList>
            <person name="Goeker M."/>
        </authorList>
    </citation>
    <scope>NUCLEOTIDE SEQUENCE [LARGE SCALE GENOMIC DNA]</scope>
    <source>
        <strain evidence="20 21">DSM 21769</strain>
    </source>
</reference>
<dbReference type="EC" id="6.3.5.5" evidence="17"/>
<feature type="binding site" evidence="17">
    <location>
        <position position="832"/>
    </location>
    <ligand>
        <name>Mn(2+)</name>
        <dbReference type="ChEBI" id="CHEBI:29035"/>
        <label>3</label>
    </ligand>
</feature>
<dbReference type="Pfam" id="PF02787">
    <property type="entry name" value="CPSase_L_D3"/>
    <property type="match status" value="1"/>
</dbReference>
<feature type="binding site" evidence="17">
    <location>
        <position position="169"/>
    </location>
    <ligand>
        <name>ATP</name>
        <dbReference type="ChEBI" id="CHEBI:30616"/>
        <label>1</label>
    </ligand>
</feature>
<dbReference type="AlphaFoldDB" id="A0A841PYF1"/>
<keyword evidence="21" id="KW-1185">Reference proteome</keyword>
<feature type="binding site" evidence="17">
    <location>
        <position position="752"/>
    </location>
    <ligand>
        <name>ATP</name>
        <dbReference type="ChEBI" id="CHEBI:30616"/>
        <label>2</label>
    </ligand>
</feature>
<comment type="catalytic activity">
    <reaction evidence="14 17">
        <text>hydrogencarbonate + NH4(+) + 2 ATP = carbamoyl phosphate + 2 ADP + phosphate + 2 H(+)</text>
        <dbReference type="Rhea" id="RHEA:18029"/>
        <dbReference type="ChEBI" id="CHEBI:15378"/>
        <dbReference type="ChEBI" id="CHEBI:17544"/>
        <dbReference type="ChEBI" id="CHEBI:28938"/>
        <dbReference type="ChEBI" id="CHEBI:30616"/>
        <dbReference type="ChEBI" id="CHEBI:43474"/>
        <dbReference type="ChEBI" id="CHEBI:58228"/>
        <dbReference type="ChEBI" id="CHEBI:456216"/>
        <dbReference type="EC" id="6.3.4.16"/>
    </reaction>
</comment>
<evidence type="ECO:0000256" key="10">
    <source>
        <dbReference type="ARBA" id="ARBA00022840"/>
    </source>
</evidence>
<feature type="binding site" evidence="17">
    <location>
        <position position="832"/>
    </location>
    <ligand>
        <name>Mg(2+)</name>
        <dbReference type="ChEBI" id="CHEBI:18420"/>
        <label>3</label>
    </ligand>
</feature>
<dbReference type="InterPro" id="IPR036897">
    <property type="entry name" value="CarbamoylP_synth_lsu_oligo_sf"/>
</dbReference>
<feature type="region of interest" description="Carbamoyl phosphate synthetic domain" evidence="17">
    <location>
        <begin position="547"/>
        <end position="929"/>
    </location>
</feature>
<feature type="binding site" evidence="17">
    <location>
        <position position="834"/>
    </location>
    <ligand>
        <name>Mn(2+)</name>
        <dbReference type="ChEBI" id="CHEBI:29035"/>
        <label>4</label>
    </ligand>
</feature>
<proteinExistence type="inferred from homology"/>
<dbReference type="FunFam" id="1.10.1030.10:FF:000002">
    <property type="entry name" value="Carbamoyl-phosphate synthase large chain"/>
    <property type="match status" value="1"/>
</dbReference>
<feature type="binding site" evidence="17">
    <location>
        <position position="832"/>
    </location>
    <ligand>
        <name>Mn(2+)</name>
        <dbReference type="ChEBI" id="CHEBI:29035"/>
        <label>4</label>
    </ligand>
</feature>
<keyword evidence="7" id="KW-0479">Metal-binding</keyword>
<dbReference type="SUPFAM" id="SSF52440">
    <property type="entry name" value="PreATP-grasp domain"/>
    <property type="match status" value="2"/>
</dbReference>
<dbReference type="SUPFAM" id="SSF52335">
    <property type="entry name" value="Methylglyoxal synthase-like"/>
    <property type="match status" value="1"/>
</dbReference>
<dbReference type="EC" id="6.3.4.16" evidence="17"/>
<dbReference type="HAMAP" id="MF_01210_B">
    <property type="entry name" value="CPSase_L_chain_B"/>
    <property type="match status" value="1"/>
</dbReference>
<comment type="similarity">
    <text evidence="3 17">Belongs to the CarB family.</text>
</comment>
<keyword evidence="10 17" id="KW-0067">ATP-binding</keyword>
<comment type="caution">
    <text evidence="20">The sequence shown here is derived from an EMBL/GenBank/DDBJ whole genome shotgun (WGS) entry which is preliminary data.</text>
</comment>
<dbReference type="HAMAP" id="MF_01210_A">
    <property type="entry name" value="CPSase_L_chain_A"/>
    <property type="match status" value="1"/>
</dbReference>
<keyword evidence="13" id="KW-0464">Manganese</keyword>
<keyword evidence="6 17" id="KW-0028">Amino-acid biosynthesis</keyword>
<dbReference type="SUPFAM" id="SSF48108">
    <property type="entry name" value="Carbamoyl phosphate synthetase, large subunit connection domain"/>
    <property type="match status" value="1"/>
</dbReference>
<comment type="function">
    <text evidence="16">Small subunit of the glutamine-dependent carbamoyl phosphate synthetase (CPSase). CPSase catalyzes the formation of carbamoyl phosphate from the ammonia moiety of glutamine, carbonate, and phosphate donated by ATP, constituting the first step of the biosynthetic pathway leading to pyrimidine nucleotides. The large subunit (synthetase) binds the substrates ammonia (free or transferred from glutamine from the small subunit), hydrogencarbonate and ATP and carries out an ATP-coupled ligase reaction, activating hydrogencarbonate by forming carboxy phosphate which reacts with ammonia to form carbamoyl phosphate.</text>
</comment>
<dbReference type="PROSITE" id="PS51855">
    <property type="entry name" value="MGS"/>
    <property type="match status" value="1"/>
</dbReference>
<feature type="domain" description="ATP-grasp" evidence="18">
    <location>
        <begin position="133"/>
        <end position="327"/>
    </location>
</feature>
<dbReference type="PROSITE" id="PS00867">
    <property type="entry name" value="CPSASE_2"/>
    <property type="match status" value="2"/>
</dbReference>
<feature type="domain" description="ATP-grasp" evidence="18">
    <location>
        <begin position="671"/>
        <end position="861"/>
    </location>
</feature>
<feature type="binding site" evidence="17">
    <location>
        <position position="779"/>
    </location>
    <ligand>
        <name>ATP</name>
        <dbReference type="ChEBI" id="CHEBI:30616"/>
        <label>2</label>
    </ligand>
</feature>
<evidence type="ECO:0000256" key="2">
    <source>
        <dbReference type="ARBA" id="ARBA00005077"/>
    </source>
</evidence>
<dbReference type="InterPro" id="IPR016185">
    <property type="entry name" value="PreATP-grasp_dom_sf"/>
</dbReference>
<dbReference type="FunFam" id="3.30.470.20:FF:000001">
    <property type="entry name" value="Carbamoyl-phosphate synthase large chain"/>
    <property type="match status" value="1"/>
</dbReference>
<evidence type="ECO:0000313" key="21">
    <source>
        <dbReference type="Proteomes" id="UP000568839"/>
    </source>
</evidence>
<feature type="binding site" evidence="17">
    <location>
        <position position="298"/>
    </location>
    <ligand>
        <name>Mn(2+)</name>
        <dbReference type="ChEBI" id="CHEBI:29035"/>
        <label>1</label>
    </ligand>
</feature>
<accession>A0A841PYF1</accession>
<comment type="catalytic activity">
    <reaction evidence="15 17">
        <text>hydrogencarbonate + L-glutamine + 2 ATP + H2O = carbamoyl phosphate + L-glutamate + 2 ADP + phosphate + 2 H(+)</text>
        <dbReference type="Rhea" id="RHEA:18633"/>
        <dbReference type="ChEBI" id="CHEBI:15377"/>
        <dbReference type="ChEBI" id="CHEBI:15378"/>
        <dbReference type="ChEBI" id="CHEBI:17544"/>
        <dbReference type="ChEBI" id="CHEBI:29985"/>
        <dbReference type="ChEBI" id="CHEBI:30616"/>
        <dbReference type="ChEBI" id="CHEBI:43474"/>
        <dbReference type="ChEBI" id="CHEBI:58228"/>
        <dbReference type="ChEBI" id="CHEBI:58359"/>
        <dbReference type="ChEBI" id="CHEBI:456216"/>
        <dbReference type="EC" id="6.3.5.5"/>
    </reaction>
</comment>
<dbReference type="Pfam" id="PF02786">
    <property type="entry name" value="CPSase_L_D2"/>
    <property type="match status" value="2"/>
</dbReference>
<sequence length="1072" mass="118896">MPKRNDIEKVLVLGSGPIIIGQAAEFDYSGTQACQALKEEGYETILINSNPATIMTDTNMADTVYIEPLTFEFVSRIIRQERPDGLLATMGGQTALNLAMELHEQSVLKLYDVDLLGTDLDAIREAEDRDAFRTLMHSLDQPVPASDIVHSVEEGETFAEKSGLPVIVRPAYTLGGTGGGLVHTAQELKETLESGLAYSPVDQCLVEKSIAGMKEVEYEVMRDANDDAIVVCNMENIDPVGIHTGDSIVVAPSQTLSDRDYQRLRNAALTIIRALGIEGGCNVQFAHDPDRDEYYVIEVNPRVSRSSALASKATGYPIAKLAAKISIGYHLQELQNPVTKRTYASFEPALDYIVTKIPRWPFDKFASAHRELGTQMKATGEVMAIGRTFGESLLKGIRSLDTKENHLLVDNYRDKSDKELIEQWKYADDERLYALAEGFRRGYSVEDIHKRTSIDRFFLLHIEALVELHNVLKTTPWNEQILESAKIHGFSDGQIARLWNTTEHHVRVYRKEKEIIPVFKMVDTCSAEFESETPYFYSTYEEENESDKTEKPSVLVLGSGPIRIGQGVEFDYATVHTVWAIQESGYESIIINNNPETVSTDFSISDKLYFEPLTFEEVMNVVDLEQPKGVVVQFGGQTAINLARKLEEAGVPILGTSLDAMDRAEDRDKFERALKQLDVPQPPGKTATSVNGAVSAANILGYPVLVRPSYVLGGRAMEIVDHEDDLMRYMQEAVHVHADHPVLIDRYYFGKEIEVDAISDGENVYIPGMMEHIERAGVHSGDSIAVYPPQSLSEQVKAKVIEQTANLATGLNIVGLFNIQFVLYEDEVFVIEVNPRASRTVPFLSKMTGVPMAQIATKVILGKTLAEMGYQDLYHPEPNRVAVKAPVFSFAKLRRVDIHLGPEMKSTGEVLGRDLSLEKALYKGLVASGMSIPRQGRVLFTIADKDKEEAAGLAARYERLGFQIMATKGTAEYLSQQGIRAETVYKIGEGSPDISSLIREGGAQLVINTLTKGKQPARDGFRIRREAVEHEIVCLTSMDTAFALLHVLEMMSFATEPVPALNGVGTKEKVTL</sequence>
<dbReference type="GO" id="GO:0046872">
    <property type="term" value="F:metal ion binding"/>
    <property type="evidence" value="ECO:0007669"/>
    <property type="project" value="UniProtKB-KW"/>
</dbReference>
<comment type="pathway">
    <text evidence="17">Pyrimidine metabolism; UMP biosynthesis via de novo pathway; (S)-dihydroorotate from bicarbonate: step 1/3.</text>
</comment>
<feature type="binding site" evidence="17">
    <location>
        <position position="300"/>
    </location>
    <ligand>
        <name>Mg(2+)</name>
        <dbReference type="ChEBI" id="CHEBI:18420"/>
        <label>2</label>
    </ligand>
</feature>
<feature type="binding site" evidence="17">
    <location>
        <position position="832"/>
    </location>
    <ligand>
        <name>Mg(2+)</name>
        <dbReference type="ChEBI" id="CHEBI:18420"/>
        <label>4</label>
    </ligand>
</feature>
<feature type="binding site" evidence="17">
    <location>
        <position position="241"/>
    </location>
    <ligand>
        <name>ATP</name>
        <dbReference type="ChEBI" id="CHEBI:30616"/>
        <label>1</label>
    </ligand>
</feature>
<dbReference type="GO" id="GO:0044205">
    <property type="term" value="P:'de novo' UMP biosynthetic process"/>
    <property type="evidence" value="ECO:0007669"/>
    <property type="project" value="UniProtKB-UniRule"/>
</dbReference>
<evidence type="ECO:0000256" key="5">
    <source>
        <dbReference type="ARBA" id="ARBA00022598"/>
    </source>
</evidence>
<feature type="binding site" evidence="17">
    <location>
        <position position="284"/>
    </location>
    <ligand>
        <name>Mn(2+)</name>
        <dbReference type="ChEBI" id="CHEBI:29035"/>
        <label>1</label>
    </ligand>
</feature>
<dbReference type="InterPro" id="IPR033937">
    <property type="entry name" value="MGS_CPS_CarB"/>
</dbReference>
<comment type="caution">
    <text evidence="17">Lacks conserved residue(s) required for the propagation of feature annotation.</text>
</comment>
<evidence type="ECO:0000256" key="1">
    <source>
        <dbReference type="ARBA" id="ARBA00001936"/>
    </source>
</evidence>
<dbReference type="GO" id="GO:0004087">
    <property type="term" value="F:carbamoyl-phosphate synthase (ammonia) activity"/>
    <property type="evidence" value="ECO:0007669"/>
    <property type="project" value="UniProtKB-EC"/>
</dbReference>
<feature type="binding site" evidence="17">
    <location>
        <position position="298"/>
    </location>
    <ligand>
        <name>Mg(2+)</name>
        <dbReference type="ChEBI" id="CHEBI:18420"/>
        <label>2</label>
    </ligand>
</feature>
<dbReference type="Pfam" id="PF25596">
    <property type="entry name" value="CPSase_L_D1"/>
    <property type="match status" value="2"/>
</dbReference>
<dbReference type="PANTHER" id="PTHR11405">
    <property type="entry name" value="CARBAMOYLTRANSFERASE FAMILY MEMBER"/>
    <property type="match status" value="1"/>
</dbReference>
<dbReference type="GO" id="GO:0006526">
    <property type="term" value="P:L-arginine biosynthetic process"/>
    <property type="evidence" value="ECO:0007669"/>
    <property type="project" value="UniProtKB-UniRule"/>
</dbReference>
<feature type="binding site" evidence="17">
    <location>
        <position position="210"/>
    </location>
    <ligand>
        <name>ATP</name>
        <dbReference type="ChEBI" id="CHEBI:30616"/>
        <label>1</label>
    </ligand>
</feature>
<dbReference type="RefSeq" id="WP_184403254.1">
    <property type="nucleotide sequence ID" value="NZ_JACHHJ010000001.1"/>
</dbReference>
<dbReference type="InterPro" id="IPR005483">
    <property type="entry name" value="CPSase_dom"/>
</dbReference>
<feature type="binding site" evidence="17">
    <location>
        <position position="242"/>
    </location>
    <ligand>
        <name>ATP</name>
        <dbReference type="ChEBI" id="CHEBI:30616"/>
        <label>1</label>
    </ligand>
</feature>
<dbReference type="InterPro" id="IPR011761">
    <property type="entry name" value="ATP-grasp"/>
</dbReference>
<evidence type="ECO:0000256" key="12">
    <source>
        <dbReference type="ARBA" id="ARBA00022975"/>
    </source>
</evidence>
<dbReference type="GO" id="GO:0005737">
    <property type="term" value="C:cytoplasm"/>
    <property type="evidence" value="ECO:0007669"/>
    <property type="project" value="TreeGrafter"/>
</dbReference>
<keyword evidence="11" id="KW-0460">Magnesium</keyword>
<feature type="binding site" evidence="17">
    <location>
        <position position="778"/>
    </location>
    <ligand>
        <name>ATP</name>
        <dbReference type="ChEBI" id="CHEBI:30616"/>
        <label>2</label>
    </ligand>
</feature>
<protein>
    <recommendedName>
        <fullName evidence="17">Carbamoyl phosphate synthase large chain</fullName>
        <ecNumber evidence="17">6.3.4.16</ecNumber>
        <ecNumber evidence="17">6.3.5.5</ecNumber>
    </recommendedName>
    <alternativeName>
        <fullName evidence="17">Carbamoyl phosphate synthetase ammonia chain</fullName>
    </alternativeName>
</protein>
<dbReference type="CDD" id="cd01424">
    <property type="entry name" value="MGS_CPS_II"/>
    <property type="match status" value="1"/>
</dbReference>